<evidence type="ECO:0000313" key="1">
    <source>
        <dbReference type="Proteomes" id="UP000887580"/>
    </source>
</evidence>
<protein>
    <submittedName>
        <fullName evidence="2">Uncharacterized protein</fullName>
    </submittedName>
</protein>
<organism evidence="1 2">
    <name type="scientific">Panagrolaimus sp. PS1159</name>
    <dbReference type="NCBI Taxonomy" id="55785"/>
    <lineage>
        <taxon>Eukaryota</taxon>
        <taxon>Metazoa</taxon>
        <taxon>Ecdysozoa</taxon>
        <taxon>Nematoda</taxon>
        <taxon>Chromadorea</taxon>
        <taxon>Rhabditida</taxon>
        <taxon>Tylenchina</taxon>
        <taxon>Panagrolaimomorpha</taxon>
        <taxon>Panagrolaimoidea</taxon>
        <taxon>Panagrolaimidae</taxon>
        <taxon>Panagrolaimus</taxon>
    </lineage>
</organism>
<accession>A0AC35FW73</accession>
<evidence type="ECO:0000313" key="2">
    <source>
        <dbReference type="WBParaSite" id="PS1159_v2.g21516.t1"/>
    </source>
</evidence>
<reference evidence="2" key="1">
    <citation type="submission" date="2022-11" db="UniProtKB">
        <authorList>
            <consortium name="WormBaseParasite"/>
        </authorList>
    </citation>
    <scope>IDENTIFICATION</scope>
</reference>
<proteinExistence type="predicted"/>
<name>A0AC35FW73_9BILA</name>
<sequence>MKELNYCPLFRLSASGSSIGLVTAATGGVVGSGGGSNTSLNIKTEEEFKSAQSSPQISPMGNKSTKSSPVPISTTILPKLSVEKQKDEAPIPPAPPIQKPPSALQRVLAPFRRKNSKSAIKAETEKPKSPPSFATTSIKTAAPVAQEETLSISESISEATNTTTAPTSTYIEEDETKYNAIAEFKPGKSRKNVVQIKAQKPVPGLWQGTTNEINISCNRNLTRKVITHLAVEALLRDQVFSKAVPKRFKQPIIKKKKHTIIEKSLEVVLVGHPQPPKEKVFKTIQLKRPLLVYRVEEKFVEPSPKKQKLKTIPVSALAVLNQEILNKNRISLSCDKIFKASRPTEIIKLNCKSSKEAIKNVDINIRRKEEKRAANVTVIAVDVMDVNWAKASKKLKAIIDPLKKNLAEIIEQQAAIIEAEKERLSRTPRLEDDEISSSCSEKQHRQFETQASIVLSGLRNAEPGFFSSTSSSTLTDYSSHLPFDQDYIPGEPLILPDKSILEEYVHRKRSELERLYSEPLRSPSRGGGSPCLSTTSELVPACAVRIIEPRNRGIGNRAFISAPNRSTADSIESHSLPTSNRNSKMIELISYPPSYDSSNNNNNNNNNNTVGWRNALRKPVGKREALTIQHFDAPKTPFEAAMQNQAAQMAKKSSVASNLSALSEGDAQDTSLAEPLPLDLNLQQQQHRRRPSIESTQSMPPIATGTVGQSFAQAAALASQPRHERYAAHIPVRQTSIEPSGRQSTTSIDSTNSGVLDTASRQLDQMIDQARYRHHQHRSKFKEAIDYLDQIFEDLKKEVEPPTSISSEHKTEIPPPQSTRGIQAAKAVFQKPAASAATTVLPQQPSIVPPSSQTNNVPIVRLRKPSELALRQQQQNQQQHQQHPSILHQPQSIRNGFNSGAGISGAPKIGYSTPLRHPTTTTTILQSQPSTSTNIIPATTAPLSSSATAVSNGSNGIGGPGPKPFPKIESSGDVEISETIVLPTKGNPEKMNFTRQWLAGDIKSWAEKPDLIVPSGGDLTSPNDSDDRSIGSCSAEVAAINAQDRKKKRQIRETPDIIKSSKTNNNNIVSTTATKSKQPLQQHPITIPQPQQPMAMPAPQPLRPQPLRPQPQYAPFPINGQMPTTEQPSLIGLQKAPSNEYDYQSLGSVHSQDGYKPLSTLSLYSNSLNRSGAFQQYPQRGSIHSLPDASLTTSSLLSSSRPPYLSSSHQTNYGIQQDPILAMDALVAELELNTDLDRNGEKRRSFPTGYGGNTSMNRNNFRPLASTTVTQTTTTTGNGTGGIPRHGSLNIKPQNSNNGGSMDRGLRRMQIQQRSSLDEMANMLTNVAGDLKPSATKPISKGHSHHSQPPQQQSQRDLKPSATKPISNGHSHHSQPPQQQSQHQNAMAQPLKKFGLKSVAPETNKIGFSPFETINQERFAPSRVGAMQQMFETKKQTSNGNENGWRKAPPKSTSKEEENYYEIQEYSQAKIVSPMSSRRQGSSPLTPSRQPSFSGSHHSFPNHHQQYGYHPQPPSNPPPPVSSCVSSTNSSQHGYYSSSTSSMGRSNGTQSRELPSSSSATTNGGSGPQRRGSFIGKHSLSSRAQSFDDDEDDGFYDNIQVDDRRFSEADNASILSHQLPPTQKGGTGRLGQLIRRIGGSHRPTSNGSSSSMSLNKVGIDGNGLTSSGASGHHQHHPLMKSNSLSNEPWRTQIIEGDDKRASQPGIGYRLKQTIFGGSKKRLN</sequence>
<dbReference type="Proteomes" id="UP000887580">
    <property type="component" value="Unplaced"/>
</dbReference>
<dbReference type="WBParaSite" id="PS1159_v2.g21516.t1">
    <property type="protein sequence ID" value="PS1159_v2.g21516.t1"/>
    <property type="gene ID" value="PS1159_v2.g21516"/>
</dbReference>